<feature type="region of interest" description="Disordered" evidence="7">
    <location>
        <begin position="119"/>
        <end position="174"/>
    </location>
</feature>
<dbReference type="PROSITE" id="PS50090">
    <property type="entry name" value="MYB_LIKE"/>
    <property type="match status" value="2"/>
</dbReference>
<protein>
    <submittedName>
        <fullName evidence="10">Uncharacterized protein</fullName>
    </submittedName>
</protein>
<dbReference type="FunFam" id="1.10.10.60:FF:000221">
    <property type="entry name" value="MYB transcription factor"/>
    <property type="match status" value="1"/>
</dbReference>
<dbReference type="FunFam" id="1.10.10.60:FF:000047">
    <property type="entry name" value="Myb transcription factor"/>
    <property type="match status" value="1"/>
</dbReference>
<evidence type="ECO:0000313" key="11">
    <source>
        <dbReference type="Proteomes" id="UP001359559"/>
    </source>
</evidence>
<evidence type="ECO:0000313" key="10">
    <source>
        <dbReference type="EMBL" id="KAK7278072.1"/>
    </source>
</evidence>
<evidence type="ECO:0000256" key="4">
    <source>
        <dbReference type="ARBA" id="ARBA00023125"/>
    </source>
</evidence>
<comment type="subcellular location">
    <subcellularLocation>
        <location evidence="1">Nucleus</location>
    </subcellularLocation>
</comment>
<organism evidence="10 11">
    <name type="scientific">Clitoria ternatea</name>
    <name type="common">Butterfly pea</name>
    <dbReference type="NCBI Taxonomy" id="43366"/>
    <lineage>
        <taxon>Eukaryota</taxon>
        <taxon>Viridiplantae</taxon>
        <taxon>Streptophyta</taxon>
        <taxon>Embryophyta</taxon>
        <taxon>Tracheophyta</taxon>
        <taxon>Spermatophyta</taxon>
        <taxon>Magnoliopsida</taxon>
        <taxon>eudicotyledons</taxon>
        <taxon>Gunneridae</taxon>
        <taxon>Pentapetalae</taxon>
        <taxon>rosids</taxon>
        <taxon>fabids</taxon>
        <taxon>Fabales</taxon>
        <taxon>Fabaceae</taxon>
        <taxon>Papilionoideae</taxon>
        <taxon>50 kb inversion clade</taxon>
        <taxon>NPAAA clade</taxon>
        <taxon>indigoferoid/millettioid clade</taxon>
        <taxon>Phaseoleae</taxon>
        <taxon>Clitoria</taxon>
    </lineage>
</organism>
<proteinExistence type="predicted"/>
<feature type="domain" description="HTH myb-type" evidence="9">
    <location>
        <begin position="9"/>
        <end position="65"/>
    </location>
</feature>
<keyword evidence="3" id="KW-0805">Transcription regulation</keyword>
<dbReference type="PANTHER" id="PTHR47997">
    <property type="entry name" value="MYB DOMAIN PROTEIN 55"/>
    <property type="match status" value="1"/>
</dbReference>
<feature type="compositionally biased region" description="Basic and acidic residues" evidence="7">
    <location>
        <begin position="124"/>
        <end position="147"/>
    </location>
</feature>
<evidence type="ECO:0000259" key="8">
    <source>
        <dbReference type="PROSITE" id="PS50090"/>
    </source>
</evidence>
<evidence type="ECO:0000256" key="2">
    <source>
        <dbReference type="ARBA" id="ARBA00022737"/>
    </source>
</evidence>
<dbReference type="InterPro" id="IPR017930">
    <property type="entry name" value="Myb_dom"/>
</dbReference>
<gene>
    <name evidence="10" type="ORF">RJT34_23096</name>
</gene>
<feature type="domain" description="HTH myb-type" evidence="9">
    <location>
        <begin position="66"/>
        <end position="116"/>
    </location>
</feature>
<feature type="domain" description="Myb-like" evidence="8">
    <location>
        <begin position="62"/>
        <end position="112"/>
    </location>
</feature>
<dbReference type="CDD" id="cd00167">
    <property type="entry name" value="SANT"/>
    <property type="match status" value="2"/>
</dbReference>
<dbReference type="InterPro" id="IPR001005">
    <property type="entry name" value="SANT/Myb"/>
</dbReference>
<accession>A0AAN9FKC1</accession>
<evidence type="ECO:0000256" key="1">
    <source>
        <dbReference type="ARBA" id="ARBA00004123"/>
    </source>
</evidence>
<dbReference type="Proteomes" id="UP001359559">
    <property type="component" value="Unassembled WGS sequence"/>
</dbReference>
<dbReference type="PANTHER" id="PTHR47997:SF75">
    <property type="entry name" value="MYB DOMAIN PROTEIN 55"/>
    <property type="match status" value="1"/>
</dbReference>
<keyword evidence="11" id="KW-1185">Reference proteome</keyword>
<dbReference type="SMART" id="SM00717">
    <property type="entry name" value="SANT"/>
    <property type="match status" value="2"/>
</dbReference>
<dbReference type="PROSITE" id="PS51294">
    <property type="entry name" value="HTH_MYB"/>
    <property type="match status" value="2"/>
</dbReference>
<evidence type="ECO:0000256" key="3">
    <source>
        <dbReference type="ARBA" id="ARBA00023015"/>
    </source>
</evidence>
<dbReference type="Pfam" id="PF00249">
    <property type="entry name" value="Myb_DNA-binding"/>
    <property type="match status" value="2"/>
</dbReference>
<reference evidence="10 11" key="1">
    <citation type="submission" date="2024-01" db="EMBL/GenBank/DDBJ databases">
        <title>The genomes of 5 underutilized Papilionoideae crops provide insights into root nodulation and disease resistance.</title>
        <authorList>
            <person name="Yuan L."/>
        </authorList>
    </citation>
    <scope>NUCLEOTIDE SEQUENCE [LARGE SCALE GENOMIC DNA]</scope>
    <source>
        <strain evidence="10">LY-2023</strain>
        <tissue evidence="10">Leaf</tissue>
    </source>
</reference>
<dbReference type="InterPro" id="IPR009057">
    <property type="entry name" value="Homeodomain-like_sf"/>
</dbReference>
<dbReference type="InterPro" id="IPR051953">
    <property type="entry name" value="Plant_SW-associated_TFs"/>
</dbReference>
<evidence type="ECO:0000256" key="7">
    <source>
        <dbReference type="SAM" id="MobiDB-lite"/>
    </source>
</evidence>
<keyword evidence="2" id="KW-0677">Repeat</keyword>
<dbReference type="AlphaFoldDB" id="A0AAN9FKC1"/>
<keyword evidence="4" id="KW-0238">DNA-binding</keyword>
<keyword evidence="5" id="KW-0804">Transcription</keyword>
<dbReference type="GO" id="GO:0005634">
    <property type="term" value="C:nucleus"/>
    <property type="evidence" value="ECO:0007669"/>
    <property type="project" value="UniProtKB-SubCell"/>
</dbReference>
<dbReference type="GO" id="GO:0003677">
    <property type="term" value="F:DNA binding"/>
    <property type="evidence" value="ECO:0007669"/>
    <property type="project" value="UniProtKB-KW"/>
</dbReference>
<keyword evidence="6" id="KW-0539">Nucleus</keyword>
<evidence type="ECO:0000256" key="6">
    <source>
        <dbReference type="ARBA" id="ARBA00023242"/>
    </source>
</evidence>
<evidence type="ECO:0000256" key="5">
    <source>
        <dbReference type="ARBA" id="ARBA00023163"/>
    </source>
</evidence>
<dbReference type="Gene3D" id="1.10.10.60">
    <property type="entry name" value="Homeodomain-like"/>
    <property type="match status" value="2"/>
</dbReference>
<dbReference type="EMBL" id="JAYKXN010000006">
    <property type="protein sequence ID" value="KAK7278072.1"/>
    <property type="molecule type" value="Genomic_DNA"/>
</dbReference>
<evidence type="ECO:0000259" key="9">
    <source>
        <dbReference type="PROSITE" id="PS51294"/>
    </source>
</evidence>
<feature type="domain" description="Myb-like" evidence="8">
    <location>
        <begin position="9"/>
        <end position="61"/>
    </location>
</feature>
<name>A0AAN9FKC1_CLITE</name>
<sequence length="441" mass="49314">MGRHSCCYKQKLRKGLWSPEEDEKLLNYITKHGHGCWSSVPKLAGLQRCGKSCRLRWINYLRPDLKRGAFSQQEENMIIELHAVLGNRWSQIAAQLPGRTDNEIKNLWNSCLKKKLRQKGIDPNTHKPLSEVENDKDKPSTADKNNQKDSFGSNEVISLVDQLTKPNPTSISAERYPLEVSKANSSSSNLTCSTPPTQELFLDRFGTTTTTTCHDSSRPSDIVGSYFSFQHLNYATNMALSPNPNTNPSLGFVPPSTTTSSSHVMSDLNSTITSSMLHSIFPTPTHVKPTVNLHSNNNNPSISSGDIDGVQNWESSNYNNTNKNNGSVQLLHNSTNFLDNNSTLTWGVAESIKVNKDALQVEQEDMKWSEYLNTPFILGNTVQNQTSQSIYSEVKPETGFTTDESCTSWQQQSHQPVPGFQLSDIYTKDLQRFSVTFGQTL</sequence>
<comment type="caution">
    <text evidence="10">The sequence shown here is derived from an EMBL/GenBank/DDBJ whole genome shotgun (WGS) entry which is preliminary data.</text>
</comment>
<dbReference type="SUPFAM" id="SSF46689">
    <property type="entry name" value="Homeodomain-like"/>
    <property type="match status" value="1"/>
</dbReference>